<dbReference type="InterPro" id="IPR050077">
    <property type="entry name" value="LexA_repressor"/>
</dbReference>
<protein>
    <submittedName>
        <fullName evidence="3">SOS-response transcriptional repressor LexA</fullName>
    </submittedName>
</protein>
<dbReference type="InterPro" id="IPR015927">
    <property type="entry name" value="Peptidase_S24_S26A/B/C"/>
</dbReference>
<evidence type="ECO:0000313" key="4">
    <source>
        <dbReference type="Proteomes" id="UP000539642"/>
    </source>
</evidence>
<dbReference type="InterPro" id="IPR036286">
    <property type="entry name" value="LexA/Signal_pep-like_sf"/>
</dbReference>
<name>A0A840V7W0_9BACT</name>
<dbReference type="EMBL" id="JACHEO010000018">
    <property type="protein sequence ID" value="MBB5349071.1"/>
    <property type="molecule type" value="Genomic_DNA"/>
</dbReference>
<keyword evidence="4" id="KW-1185">Reference proteome</keyword>
<comment type="caution">
    <text evidence="3">The sequence shown here is derived from an EMBL/GenBank/DDBJ whole genome shotgun (WGS) entry which is preliminary data.</text>
</comment>
<evidence type="ECO:0000256" key="1">
    <source>
        <dbReference type="SAM" id="MobiDB-lite"/>
    </source>
</evidence>
<feature type="domain" description="Peptidase S24/S26A/S26B/S26C" evidence="2">
    <location>
        <begin position="51"/>
        <end position="167"/>
    </location>
</feature>
<accession>A0A840V7W0</accession>
<evidence type="ECO:0000259" key="2">
    <source>
        <dbReference type="Pfam" id="PF00717"/>
    </source>
</evidence>
<dbReference type="AlphaFoldDB" id="A0A840V7W0"/>
<dbReference type="Proteomes" id="UP000539642">
    <property type="component" value="Unassembled WGS sequence"/>
</dbReference>
<dbReference type="SUPFAM" id="SSF51306">
    <property type="entry name" value="LexA/Signal peptidase"/>
    <property type="match status" value="1"/>
</dbReference>
<dbReference type="Gene3D" id="2.10.109.10">
    <property type="entry name" value="Umud Fragment, subunit A"/>
    <property type="match status" value="1"/>
</dbReference>
<organism evidence="3 4">
    <name type="scientific">Desulfoprunum benzoelyticum</name>
    <dbReference type="NCBI Taxonomy" id="1506996"/>
    <lineage>
        <taxon>Bacteria</taxon>
        <taxon>Pseudomonadati</taxon>
        <taxon>Thermodesulfobacteriota</taxon>
        <taxon>Desulfobulbia</taxon>
        <taxon>Desulfobulbales</taxon>
        <taxon>Desulfobulbaceae</taxon>
        <taxon>Desulfoprunum</taxon>
    </lineage>
</organism>
<dbReference type="InterPro" id="IPR039418">
    <property type="entry name" value="LexA-like"/>
</dbReference>
<dbReference type="CDD" id="cd06529">
    <property type="entry name" value="S24_LexA-like"/>
    <property type="match status" value="1"/>
</dbReference>
<sequence length="174" mass="19657">MTKYAPSDYKTPNIPPKIRSEGQRLGNLYPARTAERRPGFFWAENCCKMVPVISWVQAGDWHEVDDPYPPGYAEQWVQTFETNHPNAFVLTVVGHSMQPEFTKGDIIIIDPGLEPVSGDYVIARNREDATFKQLIRDGASVLLKPANDRYPIKDITGQPVKIVGVVVGKQKQYR</sequence>
<dbReference type="PANTHER" id="PTHR33516">
    <property type="entry name" value="LEXA REPRESSOR"/>
    <property type="match status" value="1"/>
</dbReference>
<gene>
    <name evidence="3" type="ORF">HNQ81_002818</name>
</gene>
<feature type="region of interest" description="Disordered" evidence="1">
    <location>
        <begin position="1"/>
        <end position="21"/>
    </location>
</feature>
<evidence type="ECO:0000313" key="3">
    <source>
        <dbReference type="EMBL" id="MBB5349071.1"/>
    </source>
</evidence>
<dbReference type="PANTHER" id="PTHR33516:SF2">
    <property type="entry name" value="LEXA REPRESSOR-RELATED"/>
    <property type="match status" value="1"/>
</dbReference>
<dbReference type="RefSeq" id="WP_183351879.1">
    <property type="nucleotide sequence ID" value="NZ_JACHEO010000018.1"/>
</dbReference>
<reference evidence="3 4" key="1">
    <citation type="submission" date="2020-08" db="EMBL/GenBank/DDBJ databases">
        <title>Genomic Encyclopedia of Type Strains, Phase IV (KMG-IV): sequencing the most valuable type-strain genomes for metagenomic binning, comparative biology and taxonomic classification.</title>
        <authorList>
            <person name="Goeker M."/>
        </authorList>
    </citation>
    <scope>NUCLEOTIDE SEQUENCE [LARGE SCALE GENOMIC DNA]</scope>
    <source>
        <strain evidence="3 4">DSM 28570</strain>
    </source>
</reference>
<proteinExistence type="predicted"/>
<dbReference type="Pfam" id="PF00717">
    <property type="entry name" value="Peptidase_S24"/>
    <property type="match status" value="1"/>
</dbReference>